<comment type="subcellular location">
    <subcellularLocation>
        <location evidence="1 7">Cell membrane</location>
        <topology evidence="1 7">Multi-pass membrane protein</topology>
    </subcellularLocation>
</comment>
<evidence type="ECO:0000256" key="4">
    <source>
        <dbReference type="ARBA" id="ARBA00022692"/>
    </source>
</evidence>
<reference evidence="9 10" key="1">
    <citation type="journal article" date="2022" name="Mar. Drugs">
        <title>Bioassay-Guided Fractionation Leads to the Detection of Cholic Acid Generated by the Rare Thalassomonas sp.</title>
        <authorList>
            <person name="Pheiffer F."/>
            <person name="Schneider Y.K."/>
            <person name="Hansen E.H."/>
            <person name="Andersen J.H."/>
            <person name="Isaksson J."/>
            <person name="Busche T."/>
            <person name="R C."/>
            <person name="Kalinowski J."/>
            <person name="Zyl L.V."/>
            <person name="Trindade M."/>
        </authorList>
    </citation>
    <scope>NUCLEOTIDE SEQUENCE [LARGE SCALE GENOMIC DNA]</scope>
    <source>
        <strain evidence="9 10">A5K-61T</strain>
    </source>
</reference>
<gene>
    <name evidence="9" type="ORF">H3N35_09150</name>
</gene>
<feature type="transmembrane region" description="Helical" evidence="7">
    <location>
        <begin position="205"/>
        <end position="226"/>
    </location>
</feature>
<dbReference type="PANTHER" id="PTHR33508">
    <property type="entry name" value="UPF0056 MEMBRANE PROTEIN YHCE"/>
    <property type="match status" value="1"/>
</dbReference>
<protein>
    <recommendedName>
        <fullName evidence="7">UPF0056 membrane protein</fullName>
    </recommendedName>
</protein>
<keyword evidence="6 7" id="KW-0472">Membrane</keyword>
<feature type="region of interest" description="Disordered" evidence="8">
    <location>
        <begin position="99"/>
        <end position="125"/>
    </location>
</feature>
<name>A0ABY7VJ24_9GAMM</name>
<comment type="similarity">
    <text evidence="2 7">Belongs to the UPF0056 (MarC) family.</text>
</comment>
<evidence type="ECO:0000256" key="1">
    <source>
        <dbReference type="ARBA" id="ARBA00004651"/>
    </source>
</evidence>
<organism evidence="9 10">
    <name type="scientific">Thalassomonas haliotis</name>
    <dbReference type="NCBI Taxonomy" id="485448"/>
    <lineage>
        <taxon>Bacteria</taxon>
        <taxon>Pseudomonadati</taxon>
        <taxon>Pseudomonadota</taxon>
        <taxon>Gammaproteobacteria</taxon>
        <taxon>Alteromonadales</taxon>
        <taxon>Colwelliaceae</taxon>
        <taxon>Thalassomonas</taxon>
    </lineage>
</organism>
<evidence type="ECO:0000256" key="2">
    <source>
        <dbReference type="ARBA" id="ARBA00009784"/>
    </source>
</evidence>
<keyword evidence="3" id="KW-1003">Cell membrane</keyword>
<evidence type="ECO:0000313" key="10">
    <source>
        <dbReference type="Proteomes" id="UP001215231"/>
    </source>
</evidence>
<evidence type="ECO:0000256" key="3">
    <source>
        <dbReference type="ARBA" id="ARBA00022475"/>
    </source>
</evidence>
<dbReference type="EMBL" id="CP059693">
    <property type="protein sequence ID" value="WDE13576.1"/>
    <property type="molecule type" value="Genomic_DNA"/>
</dbReference>
<evidence type="ECO:0000313" key="9">
    <source>
        <dbReference type="EMBL" id="WDE13576.1"/>
    </source>
</evidence>
<dbReference type="PANTHER" id="PTHR33508:SF1">
    <property type="entry name" value="UPF0056 MEMBRANE PROTEIN YHCE"/>
    <property type="match status" value="1"/>
</dbReference>
<feature type="transmembrane region" description="Helical" evidence="7">
    <location>
        <begin position="40"/>
        <end position="59"/>
    </location>
</feature>
<dbReference type="Proteomes" id="UP001215231">
    <property type="component" value="Chromosome"/>
</dbReference>
<feature type="transmembrane region" description="Helical" evidence="7">
    <location>
        <begin position="172"/>
        <end position="193"/>
    </location>
</feature>
<keyword evidence="5 7" id="KW-1133">Transmembrane helix</keyword>
<feature type="transmembrane region" description="Helical" evidence="7">
    <location>
        <begin position="65"/>
        <end position="90"/>
    </location>
</feature>
<evidence type="ECO:0000256" key="6">
    <source>
        <dbReference type="ARBA" id="ARBA00023136"/>
    </source>
</evidence>
<dbReference type="InterPro" id="IPR002771">
    <property type="entry name" value="Multi_antbiot-R_MarC"/>
</dbReference>
<feature type="transmembrane region" description="Helical" evidence="7">
    <location>
        <begin position="6"/>
        <end position="28"/>
    </location>
</feature>
<feature type="transmembrane region" description="Helical" evidence="7">
    <location>
        <begin position="146"/>
        <end position="166"/>
    </location>
</feature>
<sequence length="240" mass="25731">MYELFISTFVTFFVVIDPLGIAPVFAVMTDGASSAFKRKMIIKSVITGTIILLLFAFVGNGLLKALGISMMAFKTAGGILLFMIALEMVFEMRTERREKKSEAFTHEHEQQAGAGQQAGTAQTAKAPEQVTYPDEEFDDISTFPMAIPFIAGPGSIATIMLLMSHYPGQIEFQSVVIGAMLVALISTVVILFAASKIIGMLGQTVANAITRILGVLLAAMATQYIFDGIQGTFFPAGPLG</sequence>
<feature type="compositionally biased region" description="Basic and acidic residues" evidence="8">
    <location>
        <begin position="99"/>
        <end position="110"/>
    </location>
</feature>
<keyword evidence="4 7" id="KW-0812">Transmembrane</keyword>
<feature type="compositionally biased region" description="Low complexity" evidence="8">
    <location>
        <begin position="111"/>
        <end position="124"/>
    </location>
</feature>
<evidence type="ECO:0000256" key="7">
    <source>
        <dbReference type="RuleBase" id="RU362048"/>
    </source>
</evidence>
<accession>A0ABY7VJ24</accession>
<evidence type="ECO:0000256" key="8">
    <source>
        <dbReference type="SAM" id="MobiDB-lite"/>
    </source>
</evidence>
<keyword evidence="10" id="KW-1185">Reference proteome</keyword>
<evidence type="ECO:0000256" key="5">
    <source>
        <dbReference type="ARBA" id="ARBA00022989"/>
    </source>
</evidence>
<proteinExistence type="inferred from homology"/>
<dbReference type="Pfam" id="PF01914">
    <property type="entry name" value="MarC"/>
    <property type="match status" value="2"/>
</dbReference>
<dbReference type="RefSeq" id="WP_274053969.1">
    <property type="nucleotide sequence ID" value="NZ_CP059693.1"/>
</dbReference>